<keyword evidence="2" id="KW-1185">Reference proteome</keyword>
<dbReference type="RefSeq" id="WP_285581051.1">
    <property type="nucleotide sequence ID" value="NZ_BSTK01000016.1"/>
</dbReference>
<proteinExistence type="predicted"/>
<evidence type="ECO:0008006" key="3">
    <source>
        <dbReference type="Google" id="ProtNLM"/>
    </source>
</evidence>
<evidence type="ECO:0000313" key="1">
    <source>
        <dbReference type="EMBL" id="GLY90266.1"/>
    </source>
</evidence>
<organism evidence="1 2">
    <name type="scientific">Actinoallomurus iriomotensis</name>
    <dbReference type="NCBI Taxonomy" id="478107"/>
    <lineage>
        <taxon>Bacteria</taxon>
        <taxon>Bacillati</taxon>
        <taxon>Actinomycetota</taxon>
        <taxon>Actinomycetes</taxon>
        <taxon>Streptosporangiales</taxon>
        <taxon>Thermomonosporaceae</taxon>
        <taxon>Actinoallomurus</taxon>
    </lineage>
</organism>
<sequence length="136" mass="14522">MGEMNMVFAAPDDETAIAELGDWLGRPPVHEDDKLGPEVLAELEALLTGRDSQEIAADPRHCVQITEIFDEGAGVVEAGLVTVTDTLTHALAVADTEALSAAAAAWSHGEYAVQGLAIVARHAAAHGHHMYSFWYF</sequence>
<protein>
    <recommendedName>
        <fullName evidence="3">DUF1877 family protein</fullName>
    </recommendedName>
</protein>
<accession>A0A9W6S846</accession>
<dbReference type="AlphaFoldDB" id="A0A9W6S846"/>
<dbReference type="EMBL" id="BSTK01000016">
    <property type="protein sequence ID" value="GLY90266.1"/>
    <property type="molecule type" value="Genomic_DNA"/>
</dbReference>
<reference evidence="1" key="1">
    <citation type="submission" date="2023-03" db="EMBL/GenBank/DDBJ databases">
        <title>Actinoallomurus iriomotensis NBRC 103684.</title>
        <authorList>
            <person name="Ichikawa N."/>
            <person name="Sato H."/>
            <person name="Tonouchi N."/>
        </authorList>
    </citation>
    <scope>NUCLEOTIDE SEQUENCE</scope>
    <source>
        <strain evidence="1">NBRC 103684</strain>
    </source>
</reference>
<gene>
    <name evidence="1" type="ORF">Airi02_081950</name>
</gene>
<name>A0A9W6S846_9ACTN</name>
<comment type="caution">
    <text evidence="1">The sequence shown here is derived from an EMBL/GenBank/DDBJ whole genome shotgun (WGS) entry which is preliminary data.</text>
</comment>
<dbReference type="Proteomes" id="UP001165074">
    <property type="component" value="Unassembled WGS sequence"/>
</dbReference>
<evidence type="ECO:0000313" key="2">
    <source>
        <dbReference type="Proteomes" id="UP001165074"/>
    </source>
</evidence>